<dbReference type="OrthoDB" id="5307922at2759"/>
<dbReference type="InterPro" id="IPR002640">
    <property type="entry name" value="Arylesterase"/>
</dbReference>
<dbReference type="GO" id="GO:0004064">
    <property type="term" value="F:arylesterase activity"/>
    <property type="evidence" value="ECO:0007669"/>
    <property type="project" value="InterPro"/>
</dbReference>
<comment type="cofactor">
    <cofactor evidence="5">
        <name>Ca(2+)</name>
        <dbReference type="ChEBI" id="CHEBI:29108"/>
    </cofactor>
    <text evidence="5">Binds 2 calcium ions per subunit.</text>
</comment>
<evidence type="ECO:0000256" key="2">
    <source>
        <dbReference type="ARBA" id="ARBA00022801"/>
    </source>
</evidence>
<comment type="similarity">
    <text evidence="1">Belongs to the paraoxonase family.</text>
</comment>
<feature type="transmembrane region" description="Helical" evidence="7">
    <location>
        <begin position="28"/>
        <end position="53"/>
    </location>
</feature>
<keyword evidence="5" id="KW-0106">Calcium</keyword>
<keyword evidence="7" id="KW-0472">Membrane</keyword>
<keyword evidence="7" id="KW-1133">Transmembrane helix</keyword>
<feature type="disulfide bond" description="In form B" evidence="6">
    <location>
        <begin position="63"/>
        <end position="410"/>
    </location>
</feature>
<evidence type="ECO:0000256" key="4">
    <source>
        <dbReference type="ARBA" id="ARBA00023180"/>
    </source>
</evidence>
<dbReference type="PANTHER" id="PTHR11799:SF12">
    <property type="entry name" value="PARAOXONASE-RELATED"/>
    <property type="match status" value="1"/>
</dbReference>
<feature type="binding site" evidence="5">
    <location>
        <position position="320"/>
    </location>
    <ligand>
        <name>Ca(2+)</name>
        <dbReference type="ChEBI" id="CHEBI:29108"/>
        <label>1</label>
        <note>catalytic</note>
    </ligand>
</feature>
<feature type="binding site" evidence="5">
    <location>
        <position position="269"/>
    </location>
    <ligand>
        <name>Ca(2+)</name>
        <dbReference type="ChEBI" id="CHEBI:29108"/>
        <label>1</label>
        <note>catalytic</note>
    </ligand>
</feature>
<dbReference type="Gene3D" id="2.120.10.30">
    <property type="entry name" value="TolB, C-terminal domain"/>
    <property type="match status" value="1"/>
</dbReference>
<evidence type="ECO:0000256" key="3">
    <source>
        <dbReference type="ARBA" id="ARBA00023157"/>
    </source>
</evidence>
<evidence type="ECO:0000256" key="1">
    <source>
        <dbReference type="ARBA" id="ARBA00008595"/>
    </source>
</evidence>
<dbReference type="InterPro" id="IPR011042">
    <property type="entry name" value="6-blade_b-propeller_TolB-like"/>
</dbReference>
<dbReference type="EMBL" id="AMYB01000006">
    <property type="protein sequence ID" value="OAD00686.1"/>
    <property type="molecule type" value="Genomic_DNA"/>
</dbReference>
<name>A0A168J384_MUCCL</name>
<keyword evidence="4" id="KW-0325">Glycoprotein</keyword>
<dbReference type="PANTHER" id="PTHR11799">
    <property type="entry name" value="PARAOXONASE"/>
    <property type="match status" value="1"/>
</dbReference>
<organism evidence="8 9">
    <name type="scientific">Mucor lusitanicus CBS 277.49</name>
    <dbReference type="NCBI Taxonomy" id="747725"/>
    <lineage>
        <taxon>Eukaryota</taxon>
        <taxon>Fungi</taxon>
        <taxon>Fungi incertae sedis</taxon>
        <taxon>Mucoromycota</taxon>
        <taxon>Mucoromycotina</taxon>
        <taxon>Mucoromycetes</taxon>
        <taxon>Mucorales</taxon>
        <taxon>Mucorineae</taxon>
        <taxon>Mucoraceae</taxon>
        <taxon>Mucor</taxon>
    </lineage>
</organism>
<dbReference type="VEuPathDB" id="FungiDB:MUCCIDRAFT_156616"/>
<keyword evidence="3 6" id="KW-1015">Disulfide bond</keyword>
<keyword evidence="7" id="KW-0812">Transmembrane</keyword>
<sequence length="412" mass="45346">MGSSSADTTAAAAAAAPPHKDVWFHIKYWGYILPVAYLASIVYVLVPLSGVFVTVEDYNIDECVKMEGPSDFKYCEDFVLSNEPGVAYVSCDPVRIQYNDIMGINKLTPGEAVPAGAIWKVNYAETPASIDKLNMQIQSNISATFHPLGVALDVRPDTNEKTLVAINKPHHEQPSVEFFGVDDEQLSLIHKHTVQHPKIYSPNSIHVIQDARLRSQDGIPSFFFSNDHYFVHPILRQVEAYFFHWSNVGFYNAVTGQVEKGVDGLYFANGVSGTDHVLFIAETNKRSVKQYRIVTTMSSNGVPHVHLDHVAEAKFNMAVDNLHYQAEKELLVIGGHPKPLELIKYIAAADPSATAKPPSQVDVWDIKTGETKTLIQDIGSLFGTSSTGALDVVNSKLVVSGLYEEGLLVCDI</sequence>
<keyword evidence="2" id="KW-0378">Hydrolase</keyword>
<reference evidence="8 9" key="1">
    <citation type="submission" date="2015-06" db="EMBL/GenBank/DDBJ databases">
        <title>Expansion of signal transduction pathways in fungi by whole-genome duplication.</title>
        <authorList>
            <consortium name="DOE Joint Genome Institute"/>
            <person name="Corrochano L.M."/>
            <person name="Kuo A."/>
            <person name="Marcet-Houben M."/>
            <person name="Polaino S."/>
            <person name="Salamov A."/>
            <person name="Villalobos J.M."/>
            <person name="Alvarez M.I."/>
            <person name="Avalos J."/>
            <person name="Benito E.P."/>
            <person name="Benoit I."/>
            <person name="Burger G."/>
            <person name="Camino L.P."/>
            <person name="Canovas D."/>
            <person name="Cerda-Olmedo E."/>
            <person name="Cheng J.-F."/>
            <person name="Dominguez A."/>
            <person name="Elias M."/>
            <person name="Eslava A.P."/>
            <person name="Glaser F."/>
            <person name="Grimwood J."/>
            <person name="Gutierrez G."/>
            <person name="Heitman J."/>
            <person name="Henrissat B."/>
            <person name="Iturriaga E.A."/>
            <person name="Lang B.F."/>
            <person name="Lavin J.L."/>
            <person name="Lee S."/>
            <person name="Li W."/>
            <person name="Lindquist E."/>
            <person name="Lopez-Garcia S."/>
            <person name="Luque E.M."/>
            <person name="Marcos A.T."/>
            <person name="Martin J."/>
            <person name="Mccluskey K."/>
            <person name="Medina H.R."/>
            <person name="Miralles-Duran A."/>
            <person name="Miyazaki A."/>
            <person name="Munoz-Torres E."/>
            <person name="Oguiza J.A."/>
            <person name="Ohm R."/>
            <person name="Olmedo M."/>
            <person name="Orejas M."/>
            <person name="Ortiz-Castellanos L."/>
            <person name="Pisabarro A.G."/>
            <person name="Rodriguez-Romero J."/>
            <person name="Ruiz-Herrera J."/>
            <person name="Ruiz-Vazquez R."/>
            <person name="Sanz C."/>
            <person name="Schackwitz W."/>
            <person name="Schmutz J."/>
            <person name="Shahriari M."/>
            <person name="Shelest E."/>
            <person name="Silva-Franco F."/>
            <person name="Soanes D."/>
            <person name="Syed K."/>
            <person name="Tagua V.G."/>
            <person name="Talbot N.J."/>
            <person name="Thon M."/>
            <person name="De Vries R.P."/>
            <person name="Wiebenga A."/>
            <person name="Yadav J.S."/>
            <person name="Braun E.L."/>
            <person name="Baker S."/>
            <person name="Garre V."/>
            <person name="Horwitz B."/>
            <person name="Torres-Martinez S."/>
            <person name="Idnurm A."/>
            <person name="Herrera-Estrella A."/>
            <person name="Gabaldon T."/>
            <person name="Grigoriev I.V."/>
        </authorList>
    </citation>
    <scope>NUCLEOTIDE SEQUENCE [LARGE SCALE GENOMIC DNA]</scope>
    <source>
        <strain evidence="8 9">CBS 277.49</strain>
    </source>
</reference>
<accession>A0A168J384</accession>
<evidence type="ECO:0000313" key="9">
    <source>
        <dbReference type="Proteomes" id="UP000077051"/>
    </source>
</evidence>
<dbReference type="InterPro" id="IPR051288">
    <property type="entry name" value="Serum_paraoxonase/arylesterase"/>
</dbReference>
<protein>
    <submittedName>
        <fullName evidence="8">Uncharacterized protein</fullName>
    </submittedName>
</protein>
<keyword evidence="5" id="KW-0479">Metal-binding</keyword>
<dbReference type="Pfam" id="PF01731">
    <property type="entry name" value="Arylesterase"/>
    <property type="match status" value="1"/>
</dbReference>
<evidence type="ECO:0000256" key="7">
    <source>
        <dbReference type="SAM" id="Phobius"/>
    </source>
</evidence>
<evidence type="ECO:0000256" key="5">
    <source>
        <dbReference type="PIRSR" id="PIRSR602640-2"/>
    </source>
</evidence>
<dbReference type="AlphaFoldDB" id="A0A168J384"/>
<feature type="binding site" evidence="5">
    <location>
        <position position="321"/>
    </location>
    <ligand>
        <name>Ca(2+)</name>
        <dbReference type="ChEBI" id="CHEBI:29108"/>
        <label>1</label>
        <note>catalytic</note>
    </ligand>
</feature>
<gene>
    <name evidence="8" type="ORF">MUCCIDRAFT_156616</name>
</gene>
<dbReference type="GO" id="GO:0046872">
    <property type="term" value="F:metal ion binding"/>
    <property type="evidence" value="ECO:0007669"/>
    <property type="project" value="UniProtKB-KW"/>
</dbReference>
<feature type="binding site" evidence="5">
    <location>
        <position position="203"/>
    </location>
    <ligand>
        <name>Ca(2+)</name>
        <dbReference type="ChEBI" id="CHEBI:29108"/>
        <label>1</label>
        <note>catalytic</note>
    </ligand>
</feature>
<evidence type="ECO:0000313" key="8">
    <source>
        <dbReference type="EMBL" id="OAD00686.1"/>
    </source>
</evidence>
<feature type="binding site" evidence="5">
    <location>
        <position position="77"/>
    </location>
    <ligand>
        <name>Ca(2+)</name>
        <dbReference type="ChEBI" id="CHEBI:29108"/>
        <label>1</label>
        <note>catalytic</note>
    </ligand>
</feature>
<dbReference type="SUPFAM" id="SSF63829">
    <property type="entry name" value="Calcium-dependent phosphotriesterase"/>
    <property type="match status" value="1"/>
</dbReference>
<evidence type="ECO:0000256" key="6">
    <source>
        <dbReference type="PIRSR" id="PIRSR602640-3"/>
    </source>
</evidence>
<comment type="caution">
    <text evidence="8">The sequence shown here is derived from an EMBL/GenBank/DDBJ whole genome shotgun (WGS) entry which is preliminary data.</text>
</comment>
<proteinExistence type="inferred from homology"/>
<keyword evidence="9" id="KW-1185">Reference proteome</keyword>
<dbReference type="Proteomes" id="UP000077051">
    <property type="component" value="Unassembled WGS sequence"/>
</dbReference>